<dbReference type="SUPFAM" id="SSF56973">
    <property type="entry name" value="Aerolisin/ETX pore-forming domain"/>
    <property type="match status" value="1"/>
</dbReference>
<dbReference type="PANTHER" id="PTHR39369">
    <property type="entry name" value="LIN-24 (TWENTY-FOUR) LIKE"/>
    <property type="match status" value="1"/>
</dbReference>
<sequence length="395" mass="46434">MVRFFREPLYYCAWSGYLREPLYNCAWSGYLREPLYYCAWSGYLREPLYYCTWSGYLKEPLYNCAWSGYLRELLFYCAWLDYCRKPLYYCAWEPLYYCAWSGYLREPLYNCAWSGYLREPLYYCAWSGYLREQLYNCAWTDMSNLLDLEEIAKTWAWTAFMKTRSKELSKLKYDDVRLDVNWSRVRFVSEGEEYLDKKMEDVPTVQVVFQSTFQNNTDSEQEHSFQTERTTTCVSTTNITKGFTKGFNVELKLGLPDEVAGITAGFGRETTMETGFEDTNEKSLTWAVNSTVKVPKKTKTTAVMEVKEKEFTASYKMNVKVRGIVFVSITNLKDNNSFIQSVEGDFSEMMKDEAKKRGAKGFVVENRTITWDIEGNCKFRFGIEQSVRLEEEPIS</sequence>
<organism evidence="1 2">
    <name type="scientific">Mytilus edulis</name>
    <name type="common">Blue mussel</name>
    <dbReference type="NCBI Taxonomy" id="6550"/>
    <lineage>
        <taxon>Eukaryota</taxon>
        <taxon>Metazoa</taxon>
        <taxon>Spiralia</taxon>
        <taxon>Lophotrochozoa</taxon>
        <taxon>Mollusca</taxon>
        <taxon>Bivalvia</taxon>
        <taxon>Autobranchia</taxon>
        <taxon>Pteriomorphia</taxon>
        <taxon>Mytilida</taxon>
        <taxon>Mytiloidea</taxon>
        <taxon>Mytilidae</taxon>
        <taxon>Mytilinae</taxon>
        <taxon>Mytilus</taxon>
    </lineage>
</organism>
<reference evidence="1" key="1">
    <citation type="submission" date="2021-03" db="EMBL/GenBank/DDBJ databases">
        <authorList>
            <person name="Bekaert M."/>
        </authorList>
    </citation>
    <scope>NUCLEOTIDE SEQUENCE</scope>
</reference>
<keyword evidence="2" id="KW-1185">Reference proteome</keyword>
<dbReference type="Gene3D" id="2.170.15.10">
    <property type="entry name" value="Proaerolysin, chain A, domain 3"/>
    <property type="match status" value="1"/>
</dbReference>
<proteinExistence type="predicted"/>
<dbReference type="PANTHER" id="PTHR39369:SF6">
    <property type="entry name" value="LIN-24 (TWENTY-FOUR) LIKE"/>
    <property type="match status" value="1"/>
</dbReference>
<evidence type="ECO:0000313" key="1">
    <source>
        <dbReference type="EMBL" id="CAG2254795.1"/>
    </source>
</evidence>
<dbReference type="Proteomes" id="UP000683360">
    <property type="component" value="Unassembled WGS sequence"/>
</dbReference>
<dbReference type="OrthoDB" id="9977517at2759"/>
<name>A0A8S3V9G2_MYTED</name>
<dbReference type="AlphaFoldDB" id="A0A8S3V9G2"/>
<protein>
    <submittedName>
        <fullName evidence="1">Uncharacterized protein</fullName>
    </submittedName>
</protein>
<dbReference type="Pfam" id="PF03318">
    <property type="entry name" value="ETX_MTX2"/>
    <property type="match status" value="1"/>
</dbReference>
<dbReference type="EMBL" id="CAJPWZ010003251">
    <property type="protein sequence ID" value="CAG2254795.1"/>
    <property type="molecule type" value="Genomic_DNA"/>
</dbReference>
<comment type="caution">
    <text evidence="1">The sequence shown here is derived from an EMBL/GenBank/DDBJ whole genome shotgun (WGS) entry which is preliminary data.</text>
</comment>
<gene>
    <name evidence="1" type="ORF">MEDL_66177</name>
</gene>
<dbReference type="CDD" id="cd10140">
    <property type="entry name" value="PFM_aerolysin_family"/>
    <property type="match status" value="1"/>
</dbReference>
<evidence type="ECO:0000313" key="2">
    <source>
        <dbReference type="Proteomes" id="UP000683360"/>
    </source>
</evidence>
<dbReference type="CDD" id="cd20237">
    <property type="entry name" value="PFM_LIN24-like"/>
    <property type="match status" value="1"/>
</dbReference>
<accession>A0A8S3V9G2</accession>
<dbReference type="InterPro" id="IPR004991">
    <property type="entry name" value="Aerolysin-like"/>
</dbReference>